<feature type="compositionally biased region" description="Basic and acidic residues" evidence="1">
    <location>
        <begin position="189"/>
        <end position="199"/>
    </location>
</feature>
<dbReference type="AlphaFoldDB" id="A0A0S1SQU0"/>
<dbReference type="EMBL" id="CP013065">
    <property type="protein sequence ID" value="ALM13330.1"/>
    <property type="molecule type" value="Genomic_DNA"/>
</dbReference>
<feature type="transmembrane region" description="Helical" evidence="2">
    <location>
        <begin position="50"/>
        <end position="72"/>
    </location>
</feature>
<protein>
    <recommendedName>
        <fullName evidence="5">PrgI family protein</fullName>
    </recommendedName>
</protein>
<accession>A0A0S1SHU6</accession>
<accession>A0A0S1SLW8</accession>
<evidence type="ECO:0000313" key="3">
    <source>
        <dbReference type="EMBL" id="ALM13330.1"/>
    </source>
</evidence>
<dbReference type="Pfam" id="PF12666">
    <property type="entry name" value="PrgI"/>
    <property type="match status" value="1"/>
</dbReference>
<dbReference type="KEGG" id="prf:PeribacterA2_0655"/>
<keyword evidence="2" id="KW-0472">Membrane</keyword>
<evidence type="ECO:0000313" key="4">
    <source>
        <dbReference type="Proteomes" id="UP000069135"/>
    </source>
</evidence>
<feature type="region of interest" description="Disordered" evidence="1">
    <location>
        <begin position="151"/>
        <end position="218"/>
    </location>
</feature>
<organism evidence="3 4">
    <name type="scientific">Candidatus Peribacter riflensis</name>
    <dbReference type="NCBI Taxonomy" id="1735162"/>
    <lineage>
        <taxon>Bacteria</taxon>
        <taxon>Candidatus Peregrinibacteriota</taxon>
        <taxon>Candidatus Peribacteria</taxon>
        <taxon>Candidatus Peribacterales</taxon>
        <taxon>Candidatus Peribacteraceae</taxon>
        <taxon>Candidatus Peribacter</taxon>
    </lineage>
</organism>
<proteinExistence type="predicted"/>
<sequence length="218" mass="24162">MPIEPVKIPQNVYVEDRIVGPVTLRQLIILLATGGFSYAIWTAAKNQLGASSLTLTVICWIPFLIGVVFAFVRIQGIGLMRFILLMMEKMEKPTIRQWAPRRGISINFQYFSAAEDAADKAKKLVVQPHREKLEELSALLDRGPLVAAEKSEAPATALPLSDTQNPQRPVDPTRIRANGTEHASPLDDIFTRTEKKEQESAQPGAKTLQDILPPPATR</sequence>
<accession>A0A0S1SVE9</accession>
<feature type="transmembrane region" description="Helical" evidence="2">
    <location>
        <begin position="27"/>
        <end position="44"/>
    </location>
</feature>
<accession>A0A0S1SLJ8</accession>
<keyword evidence="2" id="KW-1133">Transmembrane helix</keyword>
<evidence type="ECO:0008006" key="5">
    <source>
        <dbReference type="Google" id="ProtNLM"/>
    </source>
</evidence>
<reference evidence="3 4" key="2">
    <citation type="journal article" date="2016" name="PeerJ">
        <title>Analysis of five complete genome sequences for members of the class Peribacteria in the recently recognized Peregrinibacteria bacterial phylum.</title>
        <authorList>
            <person name="Anantharaman K."/>
            <person name="Brown C.T."/>
            <person name="Burstein D."/>
            <person name="Castelle C.J."/>
            <person name="Probst A.J."/>
            <person name="Thomas B.C."/>
            <person name="Williams K.H."/>
            <person name="Banfield J.F."/>
        </authorList>
    </citation>
    <scope>NUCLEOTIDE SEQUENCE [LARGE SCALE GENOMIC DNA]</scope>
    <source>
        <strain evidence="3">RIFOXYD1_FULL_PER-ii_59_16</strain>
    </source>
</reference>
<evidence type="ECO:0000256" key="2">
    <source>
        <dbReference type="SAM" id="Phobius"/>
    </source>
</evidence>
<evidence type="ECO:0000256" key="1">
    <source>
        <dbReference type="SAM" id="MobiDB-lite"/>
    </source>
</evidence>
<dbReference type="InterPro" id="IPR024414">
    <property type="entry name" value="Uncharacterised_PrgI"/>
</dbReference>
<accession>A0A0S1SQU0</accession>
<dbReference type="STRING" id="1735162.PeribacterB2_0655"/>
<name>A0A0S1SQU0_9BACT</name>
<reference evidence="4" key="1">
    <citation type="submission" date="2015-10" db="EMBL/GenBank/DDBJ databases">
        <title>Analysis of five complete genome sequences for members of the class Peribacteria in the recently recognized Peregrinibacteria bacterial phylum.</title>
        <authorList>
            <person name="Anantharaman K."/>
            <person name="Brown C.T."/>
            <person name="Burstein D."/>
            <person name="Castelle C.J."/>
            <person name="Probst A.J."/>
            <person name="Thomas B.C."/>
            <person name="Williams K.H."/>
            <person name="Banfield J.F."/>
        </authorList>
    </citation>
    <scope>NUCLEOTIDE SEQUENCE [LARGE SCALE GENOMIC DNA]</scope>
</reference>
<gene>
    <name evidence="3" type="ORF">PeribacterD1_0655</name>
</gene>
<dbReference type="Proteomes" id="UP000069135">
    <property type="component" value="Chromosome"/>
</dbReference>
<keyword evidence="2" id="KW-0812">Transmembrane</keyword>